<dbReference type="EMBL" id="MJBS01000092">
    <property type="protein sequence ID" value="OHE94833.1"/>
    <property type="molecule type" value="Genomic_DNA"/>
</dbReference>
<dbReference type="GeneID" id="34562990"/>
<gene>
    <name evidence="1" type="ORF">CORC01_09851</name>
</gene>
<sequence length="101" mass="11090">MSDVEQAVVRLRDIVSRFESVMNETNAVSAEESIGDGYPFGSGSSKGVEGQALDELDLLVAEDDLGVLFALVRRGREGYEFEAVKPEIKRTRPPYNPGGWL</sequence>
<keyword evidence="2" id="KW-1185">Reference proteome</keyword>
<accession>A0A1G4B0H4</accession>
<evidence type="ECO:0000313" key="2">
    <source>
        <dbReference type="Proteomes" id="UP000176998"/>
    </source>
</evidence>
<dbReference type="RefSeq" id="XP_022471995.1">
    <property type="nucleotide sequence ID" value="XM_022621480.1"/>
</dbReference>
<proteinExistence type="predicted"/>
<dbReference type="Proteomes" id="UP000176998">
    <property type="component" value="Unassembled WGS sequence"/>
</dbReference>
<organism evidence="1 2">
    <name type="scientific">Colletotrichum orchidophilum</name>
    <dbReference type="NCBI Taxonomy" id="1209926"/>
    <lineage>
        <taxon>Eukaryota</taxon>
        <taxon>Fungi</taxon>
        <taxon>Dikarya</taxon>
        <taxon>Ascomycota</taxon>
        <taxon>Pezizomycotina</taxon>
        <taxon>Sordariomycetes</taxon>
        <taxon>Hypocreomycetidae</taxon>
        <taxon>Glomerellales</taxon>
        <taxon>Glomerellaceae</taxon>
        <taxon>Colletotrichum</taxon>
    </lineage>
</organism>
<dbReference type="AlphaFoldDB" id="A0A1G4B0H4"/>
<comment type="caution">
    <text evidence="1">The sequence shown here is derived from an EMBL/GenBank/DDBJ whole genome shotgun (WGS) entry which is preliminary data.</text>
</comment>
<evidence type="ECO:0000313" key="1">
    <source>
        <dbReference type="EMBL" id="OHE94833.1"/>
    </source>
</evidence>
<name>A0A1G4B0H4_9PEZI</name>
<reference evidence="1 2" key="1">
    <citation type="submission" date="2016-09" db="EMBL/GenBank/DDBJ databases">
        <authorList>
            <person name="Capua I."/>
            <person name="De Benedictis P."/>
            <person name="Joannis T."/>
            <person name="Lombin L.H."/>
            <person name="Cattoli G."/>
        </authorList>
    </citation>
    <scope>NUCLEOTIDE SEQUENCE [LARGE SCALE GENOMIC DNA]</scope>
    <source>
        <strain evidence="1 2">IMI 309357</strain>
    </source>
</reference>
<protein>
    <submittedName>
        <fullName evidence="1">Uncharacterized protein</fullName>
    </submittedName>
</protein>